<evidence type="ECO:0000313" key="2">
    <source>
        <dbReference type="Proteomes" id="UP000245081"/>
    </source>
</evidence>
<dbReference type="GO" id="GO:0051301">
    <property type="term" value="P:cell division"/>
    <property type="evidence" value="ECO:0007669"/>
    <property type="project" value="UniProtKB-KW"/>
</dbReference>
<sequence>MTNGTEIQYLVSCEHGGNEIPPAYATLFRGYETLLNTHRGYDPGALIMAQELAEALRAPLVSSTTSRLLVELNRSPGHHKLFSTLVRNQPANVKAEILRDYYHPYREAVERHVADAVQQGRWVIHISSHSFTPELNGEVRNADVGLLYDPERQGELGLCLRWQHALCQARPELRIRRNYPYAGKSDGMCTFLRKRFTESQYLGIELEINQKHTLQPEADWAWLRETVIASLLLSLA</sequence>
<protein>
    <submittedName>
        <fullName evidence="1">Cell division protein FtsX</fullName>
    </submittedName>
</protein>
<dbReference type="Gene3D" id="3.40.630.40">
    <property type="entry name" value="Zn-dependent exopeptidases"/>
    <property type="match status" value="1"/>
</dbReference>
<comment type="caution">
    <text evidence="1">The sequence shown here is derived from an EMBL/GenBank/DDBJ whole genome shotgun (WGS) entry which is preliminary data.</text>
</comment>
<dbReference type="SUPFAM" id="SSF53187">
    <property type="entry name" value="Zn-dependent exopeptidases"/>
    <property type="match status" value="1"/>
</dbReference>
<name>A0A2R5FB88_9PROT</name>
<dbReference type="Pfam" id="PF05013">
    <property type="entry name" value="FGase"/>
    <property type="match status" value="1"/>
</dbReference>
<proteinExistence type="predicted"/>
<dbReference type="Proteomes" id="UP000245081">
    <property type="component" value="Unassembled WGS sequence"/>
</dbReference>
<dbReference type="InterPro" id="IPR007709">
    <property type="entry name" value="N-FG_amidohydro"/>
</dbReference>
<dbReference type="RefSeq" id="WP_227871491.1">
    <property type="nucleotide sequence ID" value="NZ_BDOQ01000013.1"/>
</dbReference>
<dbReference type="AlphaFoldDB" id="A0A2R5FB88"/>
<keyword evidence="2" id="KW-1185">Reference proteome</keyword>
<reference evidence="1 2" key="1">
    <citation type="journal article" date="2018" name="Environ. Microbiol.">
        <title>Isolation and genomic characterization of Novimethylophilus kurashikiensis gen. nov. sp. nov., a new lanthanide-dependent methylotrophic species of Methylophilaceae.</title>
        <authorList>
            <person name="Lv H."/>
            <person name="Sahin N."/>
            <person name="Tani A."/>
        </authorList>
    </citation>
    <scope>NUCLEOTIDE SEQUENCE [LARGE SCALE GENOMIC DNA]</scope>
    <source>
        <strain evidence="1 2">La2-4</strain>
    </source>
</reference>
<keyword evidence="1" id="KW-0132">Cell division</keyword>
<gene>
    <name evidence="1" type="ORF">NMK_2680</name>
</gene>
<evidence type="ECO:0000313" key="1">
    <source>
        <dbReference type="EMBL" id="GBG15079.1"/>
    </source>
</evidence>
<dbReference type="EMBL" id="BDOQ01000013">
    <property type="protein sequence ID" value="GBG15079.1"/>
    <property type="molecule type" value="Genomic_DNA"/>
</dbReference>
<organism evidence="1 2">
    <name type="scientific">Novimethylophilus kurashikiensis</name>
    <dbReference type="NCBI Taxonomy" id="1825523"/>
    <lineage>
        <taxon>Bacteria</taxon>
        <taxon>Pseudomonadati</taxon>
        <taxon>Pseudomonadota</taxon>
        <taxon>Betaproteobacteria</taxon>
        <taxon>Nitrosomonadales</taxon>
        <taxon>Methylophilaceae</taxon>
        <taxon>Novimethylophilus</taxon>
    </lineage>
</organism>
<accession>A0A2R5FB88</accession>
<keyword evidence="1" id="KW-0131">Cell cycle</keyword>